<organism evidence="7 8">
    <name type="scientific">Chthoniobacter flavus Ellin428</name>
    <dbReference type="NCBI Taxonomy" id="497964"/>
    <lineage>
        <taxon>Bacteria</taxon>
        <taxon>Pseudomonadati</taxon>
        <taxon>Verrucomicrobiota</taxon>
        <taxon>Spartobacteria</taxon>
        <taxon>Chthoniobacterales</taxon>
        <taxon>Chthoniobacteraceae</taxon>
        <taxon>Chthoniobacter</taxon>
    </lineage>
</organism>
<dbReference type="SUPFAM" id="SSF51126">
    <property type="entry name" value="Pectin lyase-like"/>
    <property type="match status" value="1"/>
</dbReference>
<dbReference type="GO" id="GO:0009279">
    <property type="term" value="C:cell outer membrane"/>
    <property type="evidence" value="ECO:0007669"/>
    <property type="project" value="TreeGrafter"/>
</dbReference>
<keyword evidence="8" id="KW-1185">Reference proteome</keyword>
<reference evidence="7 8" key="1">
    <citation type="journal article" date="2011" name="J. Bacteriol.">
        <title>Genome sequence of Chthoniobacter flavus Ellin428, an aerobic heterotrophic soil bacterium.</title>
        <authorList>
            <person name="Kant R."/>
            <person name="van Passel M.W."/>
            <person name="Palva A."/>
            <person name="Lucas S."/>
            <person name="Lapidus A."/>
            <person name="Glavina Del Rio T."/>
            <person name="Dalin E."/>
            <person name="Tice H."/>
            <person name="Bruce D."/>
            <person name="Goodwin L."/>
            <person name="Pitluck S."/>
            <person name="Larimer F.W."/>
            <person name="Land M.L."/>
            <person name="Hauser L."/>
            <person name="Sangwan P."/>
            <person name="de Vos W.M."/>
            <person name="Janssen P.H."/>
            <person name="Smidt H."/>
        </authorList>
    </citation>
    <scope>NUCLEOTIDE SEQUENCE [LARGE SCALE GENOMIC DNA]</scope>
    <source>
        <strain evidence="7 8">Ellin428</strain>
    </source>
</reference>
<evidence type="ECO:0000256" key="5">
    <source>
        <dbReference type="SAM" id="SignalP"/>
    </source>
</evidence>
<dbReference type="InterPro" id="IPR000070">
    <property type="entry name" value="Pectinesterase_cat"/>
</dbReference>
<dbReference type="AlphaFoldDB" id="B4CUM7"/>
<keyword evidence="2" id="KW-0378">Hydrolase</keyword>
<accession>B4CUM7</accession>
<keyword evidence="3" id="KW-0063">Aspartyl esterase</keyword>
<feature type="chain" id="PRO_5011117280" evidence="5">
    <location>
        <begin position="18"/>
        <end position="446"/>
    </location>
</feature>
<comment type="similarity">
    <text evidence="1">Belongs to the pectinesterase family.</text>
</comment>
<evidence type="ECO:0000313" key="7">
    <source>
        <dbReference type="EMBL" id="EDY22265.1"/>
    </source>
</evidence>
<dbReference type="Proteomes" id="UP000005824">
    <property type="component" value="Unassembled WGS sequence"/>
</dbReference>
<feature type="signal peptide" evidence="5">
    <location>
        <begin position="1"/>
        <end position="17"/>
    </location>
</feature>
<dbReference type="Gene3D" id="2.160.20.10">
    <property type="entry name" value="Single-stranded right-handed beta-helix, Pectin lyase-like"/>
    <property type="match status" value="1"/>
</dbReference>
<dbReference type="STRING" id="497964.CfE428DRAFT_0390"/>
<evidence type="ECO:0000256" key="2">
    <source>
        <dbReference type="ARBA" id="ARBA00022801"/>
    </source>
</evidence>
<evidence type="ECO:0000313" key="8">
    <source>
        <dbReference type="Proteomes" id="UP000005824"/>
    </source>
</evidence>
<proteinExistence type="inferred from homology"/>
<feature type="region of interest" description="Disordered" evidence="4">
    <location>
        <begin position="397"/>
        <end position="422"/>
    </location>
</feature>
<gene>
    <name evidence="7" type="ORF">CfE428DRAFT_0390</name>
</gene>
<dbReference type="GO" id="GO:0030599">
    <property type="term" value="F:pectinesterase activity"/>
    <property type="evidence" value="ECO:0007669"/>
    <property type="project" value="InterPro"/>
</dbReference>
<evidence type="ECO:0000256" key="1">
    <source>
        <dbReference type="ARBA" id="ARBA00008891"/>
    </source>
</evidence>
<dbReference type="RefSeq" id="WP_006977717.1">
    <property type="nucleotide sequence ID" value="NZ_ABVL01000001.1"/>
</dbReference>
<dbReference type="EMBL" id="ABVL01000001">
    <property type="protein sequence ID" value="EDY22265.1"/>
    <property type="molecule type" value="Genomic_DNA"/>
</dbReference>
<name>B4CUM7_9BACT</name>
<dbReference type="eggNOG" id="COG4677">
    <property type="taxonomic scope" value="Bacteria"/>
</dbReference>
<dbReference type="PANTHER" id="PTHR31321">
    <property type="entry name" value="ACYL-COA THIOESTER HYDROLASE YBHC-RELATED"/>
    <property type="match status" value="1"/>
</dbReference>
<feature type="domain" description="Pectinesterase catalytic" evidence="6">
    <location>
        <begin position="155"/>
        <end position="385"/>
    </location>
</feature>
<dbReference type="Pfam" id="PF01095">
    <property type="entry name" value="Pectinesterase"/>
    <property type="match status" value="1"/>
</dbReference>
<dbReference type="InParanoid" id="B4CUM7"/>
<dbReference type="InterPro" id="IPR011050">
    <property type="entry name" value="Pectin_lyase_fold/virulence"/>
</dbReference>
<comment type="caution">
    <text evidence="7">The sequence shown here is derived from an EMBL/GenBank/DDBJ whole genome shotgun (WGS) entry which is preliminary data.</text>
</comment>
<sequence precursor="true">MMRLLLPLLCSAMLATAHSELNLVAHGPVGNNACVDSPLRLTFNEPPVLAHHGRIEVRRESDGATVDTVDLAATKYTDRFGDSENSTALSYEPVCIDGNTAFVRLRTQCLRPNESYEVRIPPGAFQDAEGHDFTGFNTGWTFRTKATPSSKADRLIVAADGTGDFCTVQGAVDQMKPGLTHVPVIFIRKGNYHELVRIDRERKHVHLIGEDRQGTIISYTNNEKLNSGWIQRAVLGCEADDFMLENLTVQNTTPYRGSQAEAVCINAQRCVLRNANFLSFQDTLNLSGRVYVADSYIEGDVDYVWGYGTASFERCELRSMHDGYIVQARNSAARPGYLFVHCRLTAAPGVQKCWLARIDTGRFPASHVAFVHCAMGPHILPEGWQIIGPPADTLRFEEGGSTDSSGHPLEVSGRNPAAKALAPKVESSLSAESILSGQDGWHPQQK</sequence>
<evidence type="ECO:0000256" key="4">
    <source>
        <dbReference type="SAM" id="MobiDB-lite"/>
    </source>
</evidence>
<dbReference type="InterPro" id="IPR012334">
    <property type="entry name" value="Pectin_lyas_fold"/>
</dbReference>
<dbReference type="GO" id="GO:0042545">
    <property type="term" value="P:cell wall modification"/>
    <property type="evidence" value="ECO:0007669"/>
    <property type="project" value="InterPro"/>
</dbReference>
<evidence type="ECO:0000256" key="3">
    <source>
        <dbReference type="ARBA" id="ARBA00023085"/>
    </source>
</evidence>
<evidence type="ECO:0000259" key="6">
    <source>
        <dbReference type="Pfam" id="PF01095"/>
    </source>
</evidence>
<dbReference type="PANTHER" id="PTHR31321:SF57">
    <property type="entry name" value="PECTINESTERASE 53-RELATED"/>
    <property type="match status" value="1"/>
</dbReference>
<protein>
    <submittedName>
        <fullName evidence="7">Pectinesterase</fullName>
    </submittedName>
</protein>
<keyword evidence="5" id="KW-0732">Signal</keyword>